<evidence type="ECO:0000256" key="2">
    <source>
        <dbReference type="ARBA" id="ARBA00023015"/>
    </source>
</evidence>
<dbReference type="PANTHER" id="PTHR30346">
    <property type="entry name" value="TRANSCRIPTIONAL DUAL REGULATOR HCAR-RELATED"/>
    <property type="match status" value="1"/>
</dbReference>
<gene>
    <name evidence="6" type="ORF">FHX61_004115</name>
</gene>
<dbReference type="SUPFAM" id="SSF46785">
    <property type="entry name" value="Winged helix' DNA-binding domain"/>
    <property type="match status" value="1"/>
</dbReference>
<dbReference type="InterPro" id="IPR000847">
    <property type="entry name" value="LysR_HTH_N"/>
</dbReference>
<feature type="domain" description="HTH lysR-type" evidence="5">
    <location>
        <begin position="1"/>
        <end position="32"/>
    </location>
</feature>
<keyword evidence="2" id="KW-0805">Transcription regulation</keyword>
<keyword evidence="4" id="KW-0804">Transcription</keyword>
<evidence type="ECO:0000256" key="4">
    <source>
        <dbReference type="ARBA" id="ARBA00023163"/>
    </source>
</evidence>
<keyword evidence="7" id="KW-1185">Reference proteome</keyword>
<evidence type="ECO:0000313" key="7">
    <source>
        <dbReference type="Proteomes" id="UP000578036"/>
    </source>
</evidence>
<comment type="caution">
    <text evidence="6">The sequence shown here is derived from an EMBL/GenBank/DDBJ whole genome shotgun (WGS) entry which is preliminary data.</text>
</comment>
<comment type="similarity">
    <text evidence="1">Belongs to the LysR transcriptional regulatory family.</text>
</comment>
<dbReference type="Gene3D" id="1.10.10.10">
    <property type="entry name" value="Winged helix-like DNA-binding domain superfamily/Winged helix DNA-binding domain"/>
    <property type="match status" value="1"/>
</dbReference>
<evidence type="ECO:0000259" key="5">
    <source>
        <dbReference type="PROSITE" id="PS50931"/>
    </source>
</evidence>
<accession>A0A7W4VD73</accession>
<dbReference type="Pfam" id="PF00126">
    <property type="entry name" value="HTH_1"/>
    <property type="match status" value="1"/>
</dbReference>
<dbReference type="GO" id="GO:0003677">
    <property type="term" value="F:DNA binding"/>
    <property type="evidence" value="ECO:0007669"/>
    <property type="project" value="UniProtKB-KW"/>
</dbReference>
<dbReference type="Pfam" id="PF03466">
    <property type="entry name" value="LysR_substrate"/>
    <property type="match status" value="1"/>
</dbReference>
<evidence type="ECO:0000313" key="6">
    <source>
        <dbReference type="EMBL" id="MBB3009442.1"/>
    </source>
</evidence>
<organism evidence="6 7">
    <name type="scientific">Cupriavidus alkaliphilus</name>
    <dbReference type="NCBI Taxonomy" id="942866"/>
    <lineage>
        <taxon>Bacteria</taxon>
        <taxon>Pseudomonadati</taxon>
        <taxon>Pseudomonadota</taxon>
        <taxon>Betaproteobacteria</taxon>
        <taxon>Burkholderiales</taxon>
        <taxon>Burkholderiaceae</taxon>
        <taxon>Cupriavidus</taxon>
    </lineage>
</organism>
<dbReference type="InterPro" id="IPR005119">
    <property type="entry name" value="LysR_subst-bd"/>
</dbReference>
<evidence type="ECO:0000256" key="1">
    <source>
        <dbReference type="ARBA" id="ARBA00009437"/>
    </source>
</evidence>
<dbReference type="GO" id="GO:0003700">
    <property type="term" value="F:DNA-binding transcription factor activity"/>
    <property type="evidence" value="ECO:0007669"/>
    <property type="project" value="InterPro"/>
</dbReference>
<dbReference type="AlphaFoldDB" id="A0A7W4VD73"/>
<sequence>MSQSAATQALAQLELVLGMKLFERHARGIRPTACGQGFISHVREVMARLEQSAEFLASSRQGNTAVLRIGSIPAASYALAAPAISAFHQFHPDVSIELQEDRAVRLISLLNAGGLDVVFCRLPSLLPDSLHFEPVLHDEAMVIASSSHPLRNRAALPIQALQGARWVLPPSGAHLRGIFNSVVLRALPDAELLPLAAVSLPVLEAFLKLPGVVALIPRSLSGGVFASGRVCQLRVSMPVGLAPLGAVHVTDPVPELVQRLLAIARREVAACHQTIRRDKADYQSLREQSAWPAK</sequence>
<name>A0A7W4VD73_9BURK</name>
<proteinExistence type="inferred from homology"/>
<dbReference type="Gene3D" id="3.40.190.10">
    <property type="entry name" value="Periplasmic binding protein-like II"/>
    <property type="match status" value="2"/>
</dbReference>
<keyword evidence="3 6" id="KW-0238">DNA-binding</keyword>
<dbReference type="PANTHER" id="PTHR30346:SF9">
    <property type="entry name" value="LYSR FAMILY TRANSCRIPTIONAL REGULATOR"/>
    <property type="match status" value="1"/>
</dbReference>
<reference evidence="6 7" key="1">
    <citation type="submission" date="2020-08" db="EMBL/GenBank/DDBJ databases">
        <title>Genomic Encyclopedia of Type Strains, Phase IV (KMG-V): Genome sequencing to study the core and pangenomes of soil and plant-associated prokaryotes.</title>
        <authorList>
            <person name="Whitman W."/>
        </authorList>
    </citation>
    <scope>NUCLEOTIDE SEQUENCE [LARGE SCALE GENOMIC DNA]</scope>
    <source>
        <strain evidence="6 7">SLV-2362</strain>
    </source>
</reference>
<dbReference type="PROSITE" id="PS50931">
    <property type="entry name" value="HTH_LYSR"/>
    <property type="match status" value="1"/>
</dbReference>
<dbReference type="InterPro" id="IPR036388">
    <property type="entry name" value="WH-like_DNA-bd_sf"/>
</dbReference>
<dbReference type="InterPro" id="IPR036390">
    <property type="entry name" value="WH_DNA-bd_sf"/>
</dbReference>
<dbReference type="SUPFAM" id="SSF53850">
    <property type="entry name" value="Periplasmic binding protein-like II"/>
    <property type="match status" value="1"/>
</dbReference>
<evidence type="ECO:0000256" key="3">
    <source>
        <dbReference type="ARBA" id="ARBA00023125"/>
    </source>
</evidence>
<dbReference type="EMBL" id="JACHWF010000005">
    <property type="protein sequence ID" value="MBB3009442.1"/>
    <property type="molecule type" value="Genomic_DNA"/>
</dbReference>
<dbReference type="Proteomes" id="UP000578036">
    <property type="component" value="Unassembled WGS sequence"/>
</dbReference>
<protein>
    <submittedName>
        <fullName evidence="6">DNA-binding transcriptional LysR family regulator</fullName>
    </submittedName>
</protein>
<dbReference type="GO" id="GO:0032993">
    <property type="term" value="C:protein-DNA complex"/>
    <property type="evidence" value="ECO:0007669"/>
    <property type="project" value="TreeGrafter"/>
</dbReference>